<dbReference type="Proteomes" id="UP000000547">
    <property type="component" value="Chromosome"/>
</dbReference>
<gene>
    <name evidence="1" type="ordered locus">CPS_2287</name>
</gene>
<evidence type="ECO:0000313" key="2">
    <source>
        <dbReference type="Proteomes" id="UP000000547"/>
    </source>
</evidence>
<dbReference type="HOGENOM" id="CLU_3388885_0_0_6"/>
<evidence type="ECO:0000313" key="1">
    <source>
        <dbReference type="EMBL" id="AAZ28326.1"/>
    </source>
</evidence>
<dbReference type="KEGG" id="cps:CPS_2287"/>
<dbReference type="AlphaFoldDB" id="Q482L0"/>
<name>Q482L0_COLP3</name>
<accession>Q482L0</accession>
<sequence length="32" mass="3880">MPDLIYKQRVFNYPPFNASLRQQSSYFVNDKL</sequence>
<dbReference type="EMBL" id="CP000083">
    <property type="protein sequence ID" value="AAZ28326.1"/>
    <property type="molecule type" value="Genomic_DNA"/>
</dbReference>
<dbReference type="STRING" id="167879.CPS_2287"/>
<protein>
    <submittedName>
        <fullName evidence="1">Uncharacterized protein</fullName>
    </submittedName>
</protein>
<organism evidence="1 2">
    <name type="scientific">Colwellia psychrerythraea (strain 34H / ATCC BAA-681)</name>
    <name type="common">Vibrio psychroerythus</name>
    <dbReference type="NCBI Taxonomy" id="167879"/>
    <lineage>
        <taxon>Bacteria</taxon>
        <taxon>Pseudomonadati</taxon>
        <taxon>Pseudomonadota</taxon>
        <taxon>Gammaproteobacteria</taxon>
        <taxon>Alteromonadales</taxon>
        <taxon>Colwelliaceae</taxon>
        <taxon>Colwellia</taxon>
    </lineage>
</organism>
<proteinExistence type="predicted"/>
<reference evidence="1" key="1">
    <citation type="journal article" date="2005" name="Proc. Natl. Acad. Sci. U.S.A.">
        <title>The psychrophilic lifestyle as revealed by the genome sequence of Colwellia psychrerythraea 34H through genomic and proteomic analyses.</title>
        <authorList>
            <person name="Methe B.A."/>
            <person name="Nelson K.E."/>
            <person name="Deming J.W."/>
            <person name="Momen B."/>
            <person name="Melamud E."/>
            <person name="Zhang X."/>
            <person name="Moult J."/>
            <person name="Madupu R."/>
            <person name="Nelson W.C."/>
            <person name="Dodson R.J."/>
            <person name="Brinkac L.M."/>
            <person name="Daugherty S.C."/>
            <person name="Durkin A.S."/>
            <person name="DeBoy R.T."/>
            <person name="Kolonay J.F."/>
            <person name="Sullivan S.A."/>
            <person name="Zhou L."/>
            <person name="Davidsen T.M."/>
            <person name="Wu M."/>
            <person name="Huston A.L."/>
            <person name="Lewis M."/>
            <person name="Weaver B."/>
            <person name="Weidman J.F."/>
            <person name="Khouri H."/>
            <person name="Utterback T.R."/>
            <person name="Feldblyum T.V."/>
            <person name="Fraser C.M."/>
        </authorList>
    </citation>
    <scope>NUCLEOTIDE SEQUENCE [LARGE SCALE GENOMIC DNA]</scope>
    <source>
        <strain evidence="1">34H</strain>
    </source>
</reference>